<evidence type="ECO:0000256" key="10">
    <source>
        <dbReference type="HAMAP-Rule" id="MF_00595"/>
    </source>
</evidence>
<feature type="active site" evidence="10 11">
    <location>
        <position position="157"/>
    </location>
</feature>
<dbReference type="GO" id="GO:0006099">
    <property type="term" value="P:tricarboxylic acid cycle"/>
    <property type="evidence" value="ECO:0007669"/>
    <property type="project" value="InterPro"/>
</dbReference>
<dbReference type="AlphaFoldDB" id="A0A518ENN9"/>
<evidence type="ECO:0000256" key="9">
    <source>
        <dbReference type="ARBA" id="ARBA00048995"/>
    </source>
</evidence>
<dbReference type="PROSITE" id="PS00393">
    <property type="entry name" value="PEPCASE_2"/>
    <property type="match status" value="1"/>
</dbReference>
<dbReference type="GO" id="GO:0015977">
    <property type="term" value="P:carbon fixation"/>
    <property type="evidence" value="ECO:0007669"/>
    <property type="project" value="UniProtKB-UniRule"/>
</dbReference>
<reference evidence="13 14" key="1">
    <citation type="submission" date="2019-02" db="EMBL/GenBank/DDBJ databases">
        <title>Deep-cultivation of Planctomycetes and their phenomic and genomic characterization uncovers novel biology.</title>
        <authorList>
            <person name="Wiegand S."/>
            <person name="Jogler M."/>
            <person name="Boedeker C."/>
            <person name="Pinto D."/>
            <person name="Vollmers J."/>
            <person name="Rivas-Marin E."/>
            <person name="Kohn T."/>
            <person name="Peeters S.H."/>
            <person name="Heuer A."/>
            <person name="Rast P."/>
            <person name="Oberbeckmann S."/>
            <person name="Bunk B."/>
            <person name="Jeske O."/>
            <person name="Meyerdierks A."/>
            <person name="Storesund J.E."/>
            <person name="Kallscheuer N."/>
            <person name="Luecker S."/>
            <person name="Lage O.M."/>
            <person name="Pohl T."/>
            <person name="Merkel B.J."/>
            <person name="Hornburger P."/>
            <person name="Mueller R.-W."/>
            <person name="Bruemmer F."/>
            <person name="Labrenz M."/>
            <person name="Spormann A.M."/>
            <person name="Op den Camp H."/>
            <person name="Overmann J."/>
            <person name="Amann R."/>
            <person name="Jetten M.S.M."/>
            <person name="Mascher T."/>
            <person name="Medema M.H."/>
            <person name="Devos D.P."/>
            <person name="Kaster A.-K."/>
            <person name="Ovreas L."/>
            <person name="Rohde M."/>
            <person name="Galperin M.Y."/>
            <person name="Jogler C."/>
        </authorList>
    </citation>
    <scope>NUCLEOTIDE SEQUENCE [LARGE SCALE GENOMIC DNA]</scope>
    <source>
        <strain evidence="13 14">Poly30</strain>
    </source>
</reference>
<protein>
    <recommendedName>
        <fullName evidence="5 10">Phosphoenolpyruvate carboxylase</fullName>
        <shortName evidence="10">PEPC</shortName>
        <shortName evidence="10">PEPCase</shortName>
        <ecNumber evidence="4 10">4.1.1.31</ecNumber>
    </recommendedName>
</protein>
<dbReference type="InterPro" id="IPR022805">
    <property type="entry name" value="PEP_COase_bac/pln-type"/>
</dbReference>
<dbReference type="InterPro" id="IPR021135">
    <property type="entry name" value="PEP_COase"/>
</dbReference>
<dbReference type="SUPFAM" id="SSF51621">
    <property type="entry name" value="Phosphoenolpyruvate/pyruvate domain"/>
    <property type="match status" value="1"/>
</dbReference>
<keyword evidence="6 10" id="KW-0460">Magnesium</keyword>
<keyword evidence="14" id="KW-1185">Reference proteome</keyword>
<proteinExistence type="inferred from homology"/>
<evidence type="ECO:0000313" key="14">
    <source>
        <dbReference type="Proteomes" id="UP000320390"/>
    </source>
</evidence>
<evidence type="ECO:0000256" key="3">
    <source>
        <dbReference type="ARBA" id="ARBA00008346"/>
    </source>
</evidence>
<evidence type="ECO:0000256" key="2">
    <source>
        <dbReference type="ARBA" id="ARBA00003670"/>
    </source>
</evidence>
<dbReference type="GO" id="GO:0008964">
    <property type="term" value="F:phosphoenolpyruvate carboxylase activity"/>
    <property type="evidence" value="ECO:0007669"/>
    <property type="project" value="UniProtKB-UniRule"/>
</dbReference>
<dbReference type="Pfam" id="PF00311">
    <property type="entry name" value="PEPcase"/>
    <property type="match status" value="1"/>
</dbReference>
<name>A0A518ENN9_9BACT</name>
<gene>
    <name evidence="10 13" type="primary">ppc</name>
    <name evidence="13" type="ORF">Poly30_11980</name>
</gene>
<dbReference type="EMBL" id="CP036434">
    <property type="protein sequence ID" value="QDV05697.1"/>
    <property type="molecule type" value="Genomic_DNA"/>
</dbReference>
<evidence type="ECO:0000256" key="6">
    <source>
        <dbReference type="ARBA" id="ARBA00022842"/>
    </source>
</evidence>
<evidence type="ECO:0000256" key="4">
    <source>
        <dbReference type="ARBA" id="ARBA00012305"/>
    </source>
</evidence>
<organism evidence="13 14">
    <name type="scientific">Saltatorellus ferox</name>
    <dbReference type="NCBI Taxonomy" id="2528018"/>
    <lineage>
        <taxon>Bacteria</taxon>
        <taxon>Pseudomonadati</taxon>
        <taxon>Planctomycetota</taxon>
        <taxon>Planctomycetia</taxon>
        <taxon>Planctomycetia incertae sedis</taxon>
        <taxon>Saltatorellus</taxon>
    </lineage>
</organism>
<evidence type="ECO:0000256" key="1">
    <source>
        <dbReference type="ARBA" id="ARBA00001946"/>
    </source>
</evidence>
<comment type="cofactor">
    <cofactor evidence="1 10">
        <name>Mg(2+)</name>
        <dbReference type="ChEBI" id="CHEBI:18420"/>
    </cofactor>
</comment>
<dbReference type="GO" id="GO:0006107">
    <property type="term" value="P:oxaloacetate metabolic process"/>
    <property type="evidence" value="ECO:0007669"/>
    <property type="project" value="UniProtKB-UniRule"/>
</dbReference>
<dbReference type="RefSeq" id="WP_145195222.1">
    <property type="nucleotide sequence ID" value="NZ_CP036434.1"/>
</dbReference>
<dbReference type="PRINTS" id="PR00150">
    <property type="entry name" value="PEPCARBXLASE"/>
</dbReference>
<dbReference type="Gene3D" id="1.20.1440.90">
    <property type="entry name" value="Phosphoenolpyruvate/pyruvate domain"/>
    <property type="match status" value="1"/>
</dbReference>
<dbReference type="PROSITE" id="PS00781">
    <property type="entry name" value="PEPCASE_1"/>
    <property type="match status" value="1"/>
</dbReference>
<keyword evidence="7 10" id="KW-0456">Lyase</keyword>
<dbReference type="InterPro" id="IPR018129">
    <property type="entry name" value="PEP_COase_Lys_AS"/>
</dbReference>
<dbReference type="NCBIfam" id="NF000584">
    <property type="entry name" value="PRK00009.1"/>
    <property type="match status" value="1"/>
</dbReference>
<dbReference type="InterPro" id="IPR015813">
    <property type="entry name" value="Pyrv/PenolPyrv_kinase-like_dom"/>
</dbReference>
<evidence type="ECO:0000313" key="13">
    <source>
        <dbReference type="EMBL" id="QDV05697.1"/>
    </source>
</evidence>
<dbReference type="EC" id="4.1.1.31" evidence="4 10"/>
<keyword evidence="8 10" id="KW-0120">Carbon dioxide fixation</keyword>
<dbReference type="PANTHER" id="PTHR30523">
    <property type="entry name" value="PHOSPHOENOLPYRUVATE CARBOXYLASE"/>
    <property type="match status" value="1"/>
</dbReference>
<dbReference type="GO" id="GO:0005829">
    <property type="term" value="C:cytosol"/>
    <property type="evidence" value="ECO:0007669"/>
    <property type="project" value="TreeGrafter"/>
</dbReference>
<feature type="active site" evidence="10 12">
    <location>
        <position position="581"/>
    </location>
</feature>
<evidence type="ECO:0000256" key="11">
    <source>
        <dbReference type="PROSITE-ProRule" id="PRU10111"/>
    </source>
</evidence>
<evidence type="ECO:0000256" key="12">
    <source>
        <dbReference type="PROSITE-ProRule" id="PRU10112"/>
    </source>
</evidence>
<evidence type="ECO:0000256" key="8">
    <source>
        <dbReference type="ARBA" id="ARBA00023300"/>
    </source>
</evidence>
<dbReference type="HAMAP" id="MF_00595">
    <property type="entry name" value="PEPcase_type1"/>
    <property type="match status" value="1"/>
</dbReference>
<dbReference type="OrthoDB" id="9768133at2"/>
<evidence type="ECO:0000256" key="5">
    <source>
        <dbReference type="ARBA" id="ARBA00022419"/>
    </source>
</evidence>
<comment type="function">
    <text evidence="2 10">Forms oxaloacetate, a four-carbon dicarboxylic acid source for the tricarboxylic acid cycle.</text>
</comment>
<comment type="catalytic activity">
    <reaction evidence="9 10">
        <text>oxaloacetate + phosphate = phosphoenolpyruvate + hydrogencarbonate</text>
        <dbReference type="Rhea" id="RHEA:28370"/>
        <dbReference type="ChEBI" id="CHEBI:16452"/>
        <dbReference type="ChEBI" id="CHEBI:17544"/>
        <dbReference type="ChEBI" id="CHEBI:43474"/>
        <dbReference type="ChEBI" id="CHEBI:58702"/>
        <dbReference type="EC" id="4.1.1.31"/>
    </reaction>
</comment>
<keyword evidence="13" id="KW-0670">Pyruvate</keyword>
<comment type="similarity">
    <text evidence="3 10">Belongs to the PEPCase type 1 family.</text>
</comment>
<dbReference type="GO" id="GO:0000287">
    <property type="term" value="F:magnesium ion binding"/>
    <property type="evidence" value="ECO:0007669"/>
    <property type="project" value="UniProtKB-UniRule"/>
</dbReference>
<dbReference type="InterPro" id="IPR033129">
    <property type="entry name" value="PEPCASE_His_AS"/>
</dbReference>
<dbReference type="Proteomes" id="UP000320390">
    <property type="component" value="Chromosome"/>
</dbReference>
<dbReference type="PANTHER" id="PTHR30523:SF6">
    <property type="entry name" value="PHOSPHOENOLPYRUVATE CARBOXYLASE"/>
    <property type="match status" value="1"/>
</dbReference>
<sequence>MSAPTPRAALNDGRITFAEKDLPLRRDVGWLGQLLGKLLQELGDESLFPTVETARKLARKRRRGDETADERLGAILGDLEPDEGFELVRAFSAYFGLVNMAERVHRIRRRTERMRAHEPQPGGLRDVFLQLRDAGVSADEVEDAIRSVSVEPVMTAHPTEAVRRTLLRKEQRIARLLMERFHLETLTPDQQTGVEEKVELEIASGWQTEEQLHVKPTVGDEVEHVLFYLSEVIYRIVPALHAELERAFEGAFGRSIRLDAPLARFASWVGGDMDGNPAVGATTIRATLNRHLQIVIERYRREITDLFGHLSQSSSRVIASEGVHALVACYREQFPEAFTNMPERYEDMPYRQALQGIHAKLGATSDEAEHRYRSPDEFVADLEVLAASLDEHRGQKAGLRLVERLLVRVGTFGFHLAHLDCRQDAEVHRRVIGELLGDAKFSERSREERTERLRKALEEHTLEDDGGAEPSDEALRTLEVFDALRAARERHGSEAVGTFVISMAQGPDDALAILALARAGGCVDENDRVPLDVVPLFETVDDLERGPAVLAALAADPIYAEHLAQREGKQLVMLGYSDSNKDGGITASRWALQKSQAAMVEAAEGTEMRVSFFHGRGGSASRGGSKPRAAFMAAPKGAIAGRARTTEQGEVIHDKFGLRGNAIRTLELILGATIERMATGDAPPEPDPLWVSAMELMSATSRAKYRAFVHDDPDFPELFQSMTPIDVIERLRIGSRPAKRRAMRGVGDLRAIPWVFAWTQARVIFPGWFGVGTGLAAIRDRHGIETLRAMNLGWPFFDTFMSDVEMVLAKADMNIAARYARLAGSVGERMFPIILEEFDRTRSLILEIRSGQELLDDDQVLQRSIRLRNPYVDPMSLIQVDCLAKWRASGREDAALERLLVETVRGIARGLRNTG</sequence>
<evidence type="ECO:0000256" key="7">
    <source>
        <dbReference type="ARBA" id="ARBA00023239"/>
    </source>
</evidence>
<comment type="subunit">
    <text evidence="10">Homotetramer.</text>
</comment>
<accession>A0A518ENN9</accession>